<sequence length="179" mass="19292">MAFGEPSSPAKPSTPTRRTASSHPVLQGQQIPTSLPRATSSGTSLSRQSTHDRLSDILEVGIRRASSMNLHGSSPISSPSMPFDNEPPMLDQVDGPDETTSFGAARNTMNYQATQTTSSLRIRQPPSRSEVNPASQNGDTAAHGAEKKHWLWNSLDGFWSIELENKGSVARDHLAVGMI</sequence>
<evidence type="ECO:0000256" key="1">
    <source>
        <dbReference type="SAM" id="MobiDB-lite"/>
    </source>
</evidence>
<evidence type="ECO:0000313" key="3">
    <source>
        <dbReference type="Proteomes" id="UP001305414"/>
    </source>
</evidence>
<accession>A0AAN7ZE61</accession>
<feature type="compositionally biased region" description="Polar residues" evidence="1">
    <location>
        <begin position="68"/>
        <end position="80"/>
    </location>
</feature>
<proteinExistence type="predicted"/>
<dbReference type="AlphaFoldDB" id="A0AAN7ZE61"/>
<organism evidence="2 3">
    <name type="scientific">Xylaria bambusicola</name>
    <dbReference type="NCBI Taxonomy" id="326684"/>
    <lineage>
        <taxon>Eukaryota</taxon>
        <taxon>Fungi</taxon>
        <taxon>Dikarya</taxon>
        <taxon>Ascomycota</taxon>
        <taxon>Pezizomycotina</taxon>
        <taxon>Sordariomycetes</taxon>
        <taxon>Xylariomycetidae</taxon>
        <taxon>Xylariales</taxon>
        <taxon>Xylariaceae</taxon>
        <taxon>Xylaria</taxon>
    </lineage>
</organism>
<comment type="caution">
    <text evidence="2">The sequence shown here is derived from an EMBL/GenBank/DDBJ whole genome shotgun (WGS) entry which is preliminary data.</text>
</comment>
<reference evidence="2 3" key="1">
    <citation type="submission" date="2023-10" db="EMBL/GenBank/DDBJ databases">
        <title>Draft genome sequence of Xylaria bambusicola isolate GMP-LS, the root and basal stem rot pathogen of sugarcane in Indonesia.</title>
        <authorList>
            <person name="Selvaraj P."/>
            <person name="Muralishankar V."/>
            <person name="Muruganantham S."/>
            <person name="Sp S."/>
            <person name="Haryani S."/>
            <person name="Lau K.J.X."/>
            <person name="Naqvi N.I."/>
        </authorList>
    </citation>
    <scope>NUCLEOTIDE SEQUENCE [LARGE SCALE GENOMIC DNA]</scope>
    <source>
        <strain evidence="2">GMP-LS</strain>
    </source>
</reference>
<dbReference type="Proteomes" id="UP001305414">
    <property type="component" value="Unassembled WGS sequence"/>
</dbReference>
<gene>
    <name evidence="2" type="ORF">RRF57_011540</name>
</gene>
<keyword evidence="3" id="KW-1185">Reference proteome</keyword>
<protein>
    <submittedName>
        <fullName evidence="2">Uncharacterized protein</fullName>
    </submittedName>
</protein>
<name>A0AAN7ZE61_9PEZI</name>
<feature type="compositionally biased region" description="Polar residues" evidence="1">
    <location>
        <begin position="10"/>
        <end position="48"/>
    </location>
</feature>
<feature type="region of interest" description="Disordered" evidence="1">
    <location>
        <begin position="1"/>
        <end position="52"/>
    </location>
</feature>
<feature type="region of interest" description="Disordered" evidence="1">
    <location>
        <begin position="68"/>
        <end position="145"/>
    </location>
</feature>
<evidence type="ECO:0000313" key="2">
    <source>
        <dbReference type="EMBL" id="KAK5635828.1"/>
    </source>
</evidence>
<dbReference type="EMBL" id="JAWHQM010000058">
    <property type="protein sequence ID" value="KAK5635828.1"/>
    <property type="molecule type" value="Genomic_DNA"/>
</dbReference>
<feature type="compositionally biased region" description="Polar residues" evidence="1">
    <location>
        <begin position="98"/>
        <end position="139"/>
    </location>
</feature>